<name>A0A6A6FES7_9PEZI</name>
<gene>
    <name evidence="3" type="ORF">CERZMDRAFT_97867</name>
</gene>
<feature type="compositionally biased region" description="Low complexity" evidence="1">
    <location>
        <begin position="43"/>
        <end position="52"/>
    </location>
</feature>
<sequence>MAPHIAVKSAVFLATNLLFLQSTVLAQEAQAIANPALQQDAVNDTNNNGNNNPIQLTDPSDLTSYISPNSPTPIPTTPSSSTASGQLVICTTLPSDGNDEAAYGASSECRTYLAVTSFMSLTGTAATEGILTASETRPGFISQSTSESTTTATGTSTGTSTGTAKPTETKTGESGGVVAARMAGLGLWTIVLAVGGVMGL</sequence>
<reference evidence="3" key="1">
    <citation type="journal article" date="2020" name="Stud. Mycol.">
        <title>101 Dothideomycetes genomes: a test case for predicting lifestyles and emergence of pathogens.</title>
        <authorList>
            <person name="Haridas S."/>
            <person name="Albert R."/>
            <person name="Binder M."/>
            <person name="Bloem J."/>
            <person name="Labutti K."/>
            <person name="Salamov A."/>
            <person name="Andreopoulos B."/>
            <person name="Baker S."/>
            <person name="Barry K."/>
            <person name="Bills G."/>
            <person name="Bluhm B."/>
            <person name="Cannon C."/>
            <person name="Castanera R."/>
            <person name="Culley D."/>
            <person name="Daum C."/>
            <person name="Ezra D."/>
            <person name="Gonzalez J."/>
            <person name="Henrissat B."/>
            <person name="Kuo A."/>
            <person name="Liang C."/>
            <person name="Lipzen A."/>
            <person name="Lutzoni F."/>
            <person name="Magnuson J."/>
            <person name="Mondo S."/>
            <person name="Nolan M."/>
            <person name="Ohm R."/>
            <person name="Pangilinan J."/>
            <person name="Park H.-J."/>
            <person name="Ramirez L."/>
            <person name="Alfaro M."/>
            <person name="Sun H."/>
            <person name="Tritt A."/>
            <person name="Yoshinaga Y."/>
            <person name="Zwiers L.-H."/>
            <person name="Turgeon B."/>
            <person name="Goodwin S."/>
            <person name="Spatafora J."/>
            <person name="Crous P."/>
            <person name="Grigoriev I."/>
        </authorList>
    </citation>
    <scope>NUCLEOTIDE SEQUENCE</scope>
    <source>
        <strain evidence="3">SCOH1-5</strain>
    </source>
</reference>
<evidence type="ECO:0000256" key="1">
    <source>
        <dbReference type="SAM" id="MobiDB-lite"/>
    </source>
</evidence>
<evidence type="ECO:0000313" key="4">
    <source>
        <dbReference type="Proteomes" id="UP000799539"/>
    </source>
</evidence>
<keyword evidence="4" id="KW-1185">Reference proteome</keyword>
<protein>
    <submittedName>
        <fullName evidence="3">Uncharacterized protein</fullName>
    </submittedName>
</protein>
<keyword evidence="2" id="KW-0732">Signal</keyword>
<dbReference type="Proteomes" id="UP000799539">
    <property type="component" value="Unassembled WGS sequence"/>
</dbReference>
<feature type="region of interest" description="Disordered" evidence="1">
    <location>
        <begin position="139"/>
        <end position="173"/>
    </location>
</feature>
<proteinExistence type="predicted"/>
<organism evidence="3 4">
    <name type="scientific">Cercospora zeae-maydis SCOH1-5</name>
    <dbReference type="NCBI Taxonomy" id="717836"/>
    <lineage>
        <taxon>Eukaryota</taxon>
        <taxon>Fungi</taxon>
        <taxon>Dikarya</taxon>
        <taxon>Ascomycota</taxon>
        <taxon>Pezizomycotina</taxon>
        <taxon>Dothideomycetes</taxon>
        <taxon>Dothideomycetidae</taxon>
        <taxon>Mycosphaerellales</taxon>
        <taxon>Mycosphaerellaceae</taxon>
        <taxon>Cercospora</taxon>
    </lineage>
</organism>
<accession>A0A6A6FES7</accession>
<feature type="compositionally biased region" description="Polar residues" evidence="1">
    <location>
        <begin position="53"/>
        <end position="62"/>
    </location>
</feature>
<feature type="compositionally biased region" description="Low complexity" evidence="1">
    <location>
        <begin position="144"/>
        <end position="166"/>
    </location>
</feature>
<dbReference type="AlphaFoldDB" id="A0A6A6FES7"/>
<evidence type="ECO:0000313" key="3">
    <source>
        <dbReference type="EMBL" id="KAF2211947.1"/>
    </source>
</evidence>
<feature type="region of interest" description="Disordered" evidence="1">
    <location>
        <begin position="42"/>
        <end position="83"/>
    </location>
</feature>
<dbReference type="EMBL" id="ML992674">
    <property type="protein sequence ID" value="KAF2211947.1"/>
    <property type="molecule type" value="Genomic_DNA"/>
</dbReference>
<feature type="chain" id="PRO_5025351149" evidence="2">
    <location>
        <begin position="27"/>
        <end position="200"/>
    </location>
</feature>
<feature type="signal peptide" evidence="2">
    <location>
        <begin position="1"/>
        <end position="26"/>
    </location>
</feature>
<evidence type="ECO:0000256" key="2">
    <source>
        <dbReference type="SAM" id="SignalP"/>
    </source>
</evidence>
<dbReference type="OrthoDB" id="10441363at2759"/>